<sequence length="76" mass="7401">MTDAGGTCEVAPVAAIGGGAAAVTCSTPTNAEEGVFAQFGKLGFTCSLAVGPKPDVDQVKGRAGDACTKALQSILT</sequence>
<accession>A0ABP4X645</accession>
<evidence type="ECO:0000313" key="1">
    <source>
        <dbReference type="EMBL" id="GAA1771331.1"/>
    </source>
</evidence>
<dbReference type="Proteomes" id="UP001501475">
    <property type="component" value="Unassembled WGS sequence"/>
</dbReference>
<keyword evidence="2" id="KW-1185">Reference proteome</keyword>
<gene>
    <name evidence="1" type="ORF">GCM10009810_31380</name>
</gene>
<dbReference type="EMBL" id="BAAAPN010000084">
    <property type="protein sequence ID" value="GAA1771331.1"/>
    <property type="molecule type" value="Genomic_DNA"/>
</dbReference>
<protein>
    <submittedName>
        <fullName evidence="1">Uncharacterized protein</fullName>
    </submittedName>
</protein>
<reference evidence="2" key="1">
    <citation type="journal article" date="2019" name="Int. J. Syst. Evol. Microbiol.">
        <title>The Global Catalogue of Microorganisms (GCM) 10K type strain sequencing project: providing services to taxonomists for standard genome sequencing and annotation.</title>
        <authorList>
            <consortium name="The Broad Institute Genomics Platform"/>
            <consortium name="The Broad Institute Genome Sequencing Center for Infectious Disease"/>
            <person name="Wu L."/>
            <person name="Ma J."/>
        </authorList>
    </citation>
    <scope>NUCLEOTIDE SEQUENCE [LARGE SCALE GENOMIC DNA]</scope>
    <source>
        <strain evidence="2">JCM 15591</strain>
    </source>
</reference>
<name>A0ABP4X645_9MICO</name>
<dbReference type="RefSeq" id="WP_344067891.1">
    <property type="nucleotide sequence ID" value="NZ_BAAAPN010000084.1"/>
</dbReference>
<organism evidence="1 2">
    <name type="scientific">Nostocoides vanveenii</name>
    <dbReference type="NCBI Taxonomy" id="330835"/>
    <lineage>
        <taxon>Bacteria</taxon>
        <taxon>Bacillati</taxon>
        <taxon>Actinomycetota</taxon>
        <taxon>Actinomycetes</taxon>
        <taxon>Micrococcales</taxon>
        <taxon>Intrasporangiaceae</taxon>
        <taxon>Nostocoides</taxon>
    </lineage>
</organism>
<evidence type="ECO:0000313" key="2">
    <source>
        <dbReference type="Proteomes" id="UP001501475"/>
    </source>
</evidence>
<proteinExistence type="predicted"/>
<comment type="caution">
    <text evidence="1">The sequence shown here is derived from an EMBL/GenBank/DDBJ whole genome shotgun (WGS) entry which is preliminary data.</text>
</comment>